<feature type="transmembrane region" description="Helical" evidence="1">
    <location>
        <begin position="83"/>
        <end position="106"/>
    </location>
</feature>
<comment type="caution">
    <text evidence="2">The sequence shown here is derived from an EMBL/GenBank/DDBJ whole genome shotgun (WGS) entry which is preliminary data.</text>
</comment>
<name>A0A845L333_9FIRM</name>
<accession>A0A845L333</accession>
<reference evidence="2 3" key="1">
    <citation type="submission" date="2020-01" db="EMBL/GenBank/DDBJ databases">
        <title>Whole-genome sequence of Heliobacterium undosum DSM 13378.</title>
        <authorList>
            <person name="Kyndt J.A."/>
            <person name="Meyer T.E."/>
        </authorList>
    </citation>
    <scope>NUCLEOTIDE SEQUENCE [LARGE SCALE GENOMIC DNA]</scope>
    <source>
        <strain evidence="2 3">DSM 13378</strain>
    </source>
</reference>
<evidence type="ECO:0000313" key="3">
    <source>
        <dbReference type="Proteomes" id="UP000463470"/>
    </source>
</evidence>
<evidence type="ECO:0000313" key="2">
    <source>
        <dbReference type="EMBL" id="MZP31022.1"/>
    </source>
</evidence>
<dbReference type="OrthoDB" id="2079278at2"/>
<dbReference type="Proteomes" id="UP000463470">
    <property type="component" value="Unassembled WGS sequence"/>
</dbReference>
<dbReference type="EMBL" id="WXEY01000023">
    <property type="protein sequence ID" value="MZP31022.1"/>
    <property type="molecule type" value="Genomic_DNA"/>
</dbReference>
<protein>
    <submittedName>
        <fullName evidence="2">Uncharacterized protein</fullName>
    </submittedName>
</protein>
<keyword evidence="1" id="KW-0472">Membrane</keyword>
<keyword evidence="1" id="KW-0812">Transmembrane</keyword>
<sequence length="414" mass="48095">MFTAELFLALLWSAAGGLLSLLGSTGIFVSLVVQRRIERLQDILEEFLELPYQENKNLAAPMVSLVRKYQVHYLFPDRPGRTILFYLDFTLLLIGLIWLWVLFWAIDGPVRPLFWFQGLLLLLIGGNMFLFRRLLQQTINPTGNPLFNPIIPPPERLRSVSYLSRYVNVSVKSILQQARFALVMTGDGELRLKQELSFDDFYYLLHCPTQDWLAWGELRLAFPPDPITGKPVPLQRNVEIPLGRLASFDRASTGTNAVTQTGASAEPCASSFPAILYIFPSGEKHPIQVEFELRKEEVGYHSRPFPEMTVQSTILYRFEAERRFERFERNEHIKVMNRSDHLEHSDRLDQSARLNHRDRLNRSDRLDRLDILEDGGRLTVFEPFRSYFICDRERYFCPLSQQTPARCIEPLEVR</sequence>
<evidence type="ECO:0000256" key="1">
    <source>
        <dbReference type="SAM" id="Phobius"/>
    </source>
</evidence>
<dbReference type="AlphaFoldDB" id="A0A845L333"/>
<proteinExistence type="predicted"/>
<organism evidence="2 3">
    <name type="scientific">Heliomicrobium undosum</name>
    <dbReference type="NCBI Taxonomy" id="121734"/>
    <lineage>
        <taxon>Bacteria</taxon>
        <taxon>Bacillati</taxon>
        <taxon>Bacillota</taxon>
        <taxon>Clostridia</taxon>
        <taxon>Eubacteriales</taxon>
        <taxon>Heliobacteriaceae</taxon>
        <taxon>Heliomicrobium</taxon>
    </lineage>
</organism>
<feature type="transmembrane region" description="Helical" evidence="1">
    <location>
        <begin position="112"/>
        <end position="131"/>
    </location>
</feature>
<gene>
    <name evidence="2" type="ORF">GTO91_14990</name>
</gene>
<keyword evidence="1" id="KW-1133">Transmembrane helix</keyword>
<dbReference type="RefSeq" id="WP_161259541.1">
    <property type="nucleotide sequence ID" value="NZ_WXEY01000023.1"/>
</dbReference>
<keyword evidence="3" id="KW-1185">Reference proteome</keyword>
<feature type="transmembrane region" description="Helical" evidence="1">
    <location>
        <begin position="6"/>
        <end position="33"/>
    </location>
</feature>